<dbReference type="Proteomes" id="UP000093902">
    <property type="component" value="Unassembled WGS sequence"/>
</dbReference>
<accession>A0A1A0RB62</accession>
<name>A0A1A0RB62_MYCPR</name>
<sequence length="96" mass="10710">MRRGRHGRSDDGVPAEPTVLLEWATLLSATVRAAVRAGHPALFHATATDRPERLTRIRLSFKESSNIRHHLPTRDTWDDNKFPESPHFSEGAVGSS</sequence>
<proteinExistence type="predicted"/>
<protein>
    <submittedName>
        <fullName evidence="2">Uncharacterized protein</fullName>
    </submittedName>
</protein>
<reference evidence="3" key="1">
    <citation type="submission" date="2016-06" db="EMBL/GenBank/DDBJ databases">
        <authorList>
            <person name="Sutton G."/>
            <person name="Brinkac L."/>
            <person name="Sanka R."/>
            <person name="Adams M."/>
            <person name="Lau E."/>
            <person name="Mehaffy C."/>
            <person name="Tameris M."/>
            <person name="Hatherill M."/>
            <person name="Hanekom W."/>
            <person name="Mahomed H."/>
            <person name="Mcshane H."/>
        </authorList>
    </citation>
    <scope>NUCLEOTIDE SEQUENCE [LARGE SCALE GENOMIC DNA]</scope>
    <source>
        <strain evidence="3">852002-51209_SCH5440388</strain>
    </source>
</reference>
<dbReference type="STRING" id="43304.GCA_001403655_06047"/>
<evidence type="ECO:0000313" key="3">
    <source>
        <dbReference type="Proteomes" id="UP000093902"/>
    </source>
</evidence>
<gene>
    <name evidence="2" type="ORF">A5792_15310</name>
</gene>
<feature type="region of interest" description="Disordered" evidence="1">
    <location>
        <begin position="72"/>
        <end position="96"/>
    </location>
</feature>
<evidence type="ECO:0000256" key="1">
    <source>
        <dbReference type="SAM" id="MobiDB-lite"/>
    </source>
</evidence>
<evidence type="ECO:0000313" key="2">
    <source>
        <dbReference type="EMBL" id="OBB31567.1"/>
    </source>
</evidence>
<dbReference type="AlphaFoldDB" id="A0A1A0RB62"/>
<comment type="caution">
    <text evidence="2">The sequence shown here is derived from an EMBL/GenBank/DDBJ whole genome shotgun (WGS) entry which is preliminary data.</text>
</comment>
<feature type="compositionally biased region" description="Basic and acidic residues" evidence="1">
    <location>
        <begin position="72"/>
        <end position="84"/>
    </location>
</feature>
<organism evidence="2 3">
    <name type="scientific">Mycolicibacterium peregrinum</name>
    <name type="common">Mycobacterium peregrinum</name>
    <dbReference type="NCBI Taxonomy" id="43304"/>
    <lineage>
        <taxon>Bacteria</taxon>
        <taxon>Bacillati</taxon>
        <taxon>Actinomycetota</taxon>
        <taxon>Actinomycetes</taxon>
        <taxon>Mycobacteriales</taxon>
        <taxon>Mycobacteriaceae</taxon>
        <taxon>Mycolicibacterium</taxon>
    </lineage>
</organism>
<dbReference type="EMBL" id="LZSO01000014">
    <property type="protein sequence ID" value="OBB31567.1"/>
    <property type="molecule type" value="Genomic_DNA"/>
</dbReference>